<dbReference type="GO" id="GO:0006654">
    <property type="term" value="P:phosphatidic acid biosynthetic process"/>
    <property type="evidence" value="ECO:0007669"/>
    <property type="project" value="TreeGrafter"/>
</dbReference>
<sequence length="282" mass="31166">MRTRSPAGALRGPRGRRAIARSWDLGAARPPERRSGAIIGALQFVLRPALSILARPVWAGAEHLQRPGGAVVCGNHLGPFDAFAYGHLLHAAGVAPRFLAKESLFRIPVLGTLIRRTGQIPVLRGTSRSTDALDAARAALRRGEMIMVFPEGTYSRDPDSWPMQARLGAARLALDTQVPLIPVACWGSHLLWPQGSTVPRPGPGRRVMVRVGEPIRAERSEGESTQQAAVRITAELMDTITQMLAELRHEEPPARRYDPRKDAYRPEEGHPRQRRPRRQERS</sequence>
<gene>
    <name evidence="5" type="ORF">D641_0114050</name>
</gene>
<feature type="domain" description="Phospholipid/glycerol acyltransferase" evidence="4">
    <location>
        <begin position="70"/>
        <end position="188"/>
    </location>
</feature>
<dbReference type="GO" id="GO:0005886">
    <property type="term" value="C:plasma membrane"/>
    <property type="evidence" value="ECO:0007669"/>
    <property type="project" value="TreeGrafter"/>
</dbReference>
<dbReference type="OrthoDB" id="9806008at2"/>
<dbReference type="STRING" id="1249481.D641_0114050"/>
<feature type="compositionally biased region" description="Basic residues" evidence="3">
    <location>
        <begin position="272"/>
        <end position="282"/>
    </location>
</feature>
<keyword evidence="6" id="KW-1185">Reference proteome</keyword>
<dbReference type="AlphaFoldDB" id="A0A022KTP2"/>
<dbReference type="SUPFAM" id="SSF69593">
    <property type="entry name" value="Glycerol-3-phosphate (1)-acyltransferase"/>
    <property type="match status" value="1"/>
</dbReference>
<evidence type="ECO:0000259" key="4">
    <source>
        <dbReference type="SMART" id="SM00563"/>
    </source>
</evidence>
<proteinExistence type="predicted"/>
<reference evidence="5 6" key="1">
    <citation type="journal article" date="2013" name="Genome Announc.">
        <title>Draft genome sequence of an Actinobacterium, Brachybacterium muris strain UCD-AY4.</title>
        <authorList>
            <person name="Lo J.R."/>
            <person name="Lang J.M."/>
            <person name="Darling A.E."/>
            <person name="Eisen J.A."/>
            <person name="Coil D.A."/>
        </authorList>
    </citation>
    <scope>NUCLEOTIDE SEQUENCE [LARGE SCALE GENOMIC DNA]</scope>
    <source>
        <strain evidence="5 6">UCD-AY4</strain>
    </source>
</reference>
<dbReference type="Proteomes" id="UP000019754">
    <property type="component" value="Unassembled WGS sequence"/>
</dbReference>
<dbReference type="Pfam" id="PF01553">
    <property type="entry name" value="Acyltransferase"/>
    <property type="match status" value="1"/>
</dbReference>
<dbReference type="CDD" id="cd07989">
    <property type="entry name" value="LPLAT_AGPAT-like"/>
    <property type="match status" value="1"/>
</dbReference>
<dbReference type="GO" id="GO:0003841">
    <property type="term" value="F:1-acylglycerol-3-phosphate O-acyltransferase activity"/>
    <property type="evidence" value="ECO:0007669"/>
    <property type="project" value="TreeGrafter"/>
</dbReference>
<evidence type="ECO:0000256" key="3">
    <source>
        <dbReference type="SAM" id="MobiDB-lite"/>
    </source>
</evidence>
<dbReference type="HOGENOM" id="CLU_027938_4_1_11"/>
<dbReference type="PANTHER" id="PTHR10434">
    <property type="entry name" value="1-ACYL-SN-GLYCEROL-3-PHOSPHATE ACYLTRANSFERASE"/>
    <property type="match status" value="1"/>
</dbReference>
<keyword evidence="1 5" id="KW-0808">Transferase</keyword>
<name>A0A022KTP2_9MICO</name>
<feature type="compositionally biased region" description="Basic and acidic residues" evidence="3">
    <location>
        <begin position="246"/>
        <end position="271"/>
    </location>
</feature>
<dbReference type="EMBL" id="AORC01000021">
    <property type="protein sequence ID" value="EYT47911.1"/>
    <property type="molecule type" value="Genomic_DNA"/>
</dbReference>
<accession>A0A022KTP2</accession>
<keyword evidence="2 5" id="KW-0012">Acyltransferase</keyword>
<protein>
    <submittedName>
        <fullName evidence="5">Acyl-phosphate glycerol 3-phosphate acyltransferase</fullName>
    </submittedName>
</protein>
<dbReference type="PANTHER" id="PTHR10434:SF55">
    <property type="entry name" value="POSSIBLE ACYLTRANSFERASE"/>
    <property type="match status" value="1"/>
</dbReference>
<dbReference type="InterPro" id="IPR002123">
    <property type="entry name" value="Plipid/glycerol_acylTrfase"/>
</dbReference>
<evidence type="ECO:0000313" key="6">
    <source>
        <dbReference type="Proteomes" id="UP000019754"/>
    </source>
</evidence>
<feature type="region of interest" description="Disordered" evidence="3">
    <location>
        <begin position="246"/>
        <end position="282"/>
    </location>
</feature>
<organism evidence="5 6">
    <name type="scientific">Brachybacterium muris UCD-AY4</name>
    <dbReference type="NCBI Taxonomy" id="1249481"/>
    <lineage>
        <taxon>Bacteria</taxon>
        <taxon>Bacillati</taxon>
        <taxon>Actinomycetota</taxon>
        <taxon>Actinomycetes</taxon>
        <taxon>Micrococcales</taxon>
        <taxon>Dermabacteraceae</taxon>
        <taxon>Brachybacterium</taxon>
    </lineage>
</organism>
<dbReference type="RefSeq" id="WP_017824138.1">
    <property type="nucleotide sequence ID" value="NZ_AORC01000021.1"/>
</dbReference>
<evidence type="ECO:0000256" key="1">
    <source>
        <dbReference type="ARBA" id="ARBA00022679"/>
    </source>
</evidence>
<dbReference type="SMART" id="SM00563">
    <property type="entry name" value="PlsC"/>
    <property type="match status" value="1"/>
</dbReference>
<comment type="caution">
    <text evidence="5">The sequence shown here is derived from an EMBL/GenBank/DDBJ whole genome shotgun (WGS) entry which is preliminary data.</text>
</comment>
<evidence type="ECO:0000256" key="2">
    <source>
        <dbReference type="ARBA" id="ARBA00023315"/>
    </source>
</evidence>
<evidence type="ECO:0000313" key="5">
    <source>
        <dbReference type="EMBL" id="EYT47911.1"/>
    </source>
</evidence>